<dbReference type="RefSeq" id="WP_043526852.1">
    <property type="nucleotide sequence ID" value="NZ_BAABKU010000030.1"/>
</dbReference>
<protein>
    <recommendedName>
        <fullName evidence="3">DUF8094 domain-containing protein</fullName>
    </recommendedName>
</protein>
<name>A0A0A6UKX0_ACTUT</name>
<dbReference type="EMBL" id="JRTT01000024">
    <property type="protein sequence ID" value="KHD75728.1"/>
    <property type="molecule type" value="Genomic_DNA"/>
</dbReference>
<proteinExistence type="predicted"/>
<evidence type="ECO:0000259" key="3">
    <source>
        <dbReference type="Pfam" id="PF26366"/>
    </source>
</evidence>
<comment type="caution">
    <text evidence="4">The sequence shown here is derived from an EMBL/GenBank/DDBJ whole genome shotgun (WGS) entry which is preliminary data.</text>
</comment>
<evidence type="ECO:0000313" key="4">
    <source>
        <dbReference type="EMBL" id="KHD75728.1"/>
    </source>
</evidence>
<feature type="region of interest" description="Disordered" evidence="1">
    <location>
        <begin position="25"/>
        <end position="49"/>
    </location>
</feature>
<dbReference type="OrthoDB" id="3295569at2"/>
<keyword evidence="5" id="KW-1185">Reference proteome</keyword>
<sequence length="334" mass="35534">MPRHTSRILAGALMALATAACVPDRKTEDPAPAPTVTETGPGAVTGSPLVSEADVDNLIRDFTAWNNRTNLAVNAGAVTEFESEAAREMDEAALSSRAAGDVPKPFSYQRVGSRVPGRTSGADWFVVETMTSLSSTNFPLIMVRDGSRWKLAHYAEVNAALPQTRTDLTGNVEIVDAADAGGTLVAAPEKVAAAHAKTIAFEAPADPLFGGDTTTKQVLNPISYLYTTLFQSTKQPVAATRLTYRTEVAPYPVRALRTAEGGAVIAYTTVTEIVGTYPGLMPYVKPQYRKISKGAVRGRNTIHVIAQWWAQVPPKGSNFPVAILGGTTGITRFS</sequence>
<organism evidence="4 5">
    <name type="scientific">Actinoplanes utahensis</name>
    <dbReference type="NCBI Taxonomy" id="1869"/>
    <lineage>
        <taxon>Bacteria</taxon>
        <taxon>Bacillati</taxon>
        <taxon>Actinomycetota</taxon>
        <taxon>Actinomycetes</taxon>
        <taxon>Micromonosporales</taxon>
        <taxon>Micromonosporaceae</taxon>
        <taxon>Actinoplanes</taxon>
    </lineage>
</organism>
<dbReference type="Pfam" id="PF26366">
    <property type="entry name" value="DUF8094"/>
    <property type="match status" value="1"/>
</dbReference>
<gene>
    <name evidence="4" type="ORF">MB27_21145</name>
</gene>
<reference evidence="4 5" key="1">
    <citation type="submission" date="2014-10" db="EMBL/GenBank/DDBJ databases">
        <title>Draft genome sequence of Actinoplanes utahensis NRRL 12052.</title>
        <authorList>
            <person name="Velasco-Bucheli B."/>
            <person name="del Cerro C."/>
            <person name="Hormigo D."/>
            <person name="Garcia J.L."/>
            <person name="Acebal C."/>
            <person name="Arroyo M."/>
            <person name="de la Mata I."/>
        </authorList>
    </citation>
    <scope>NUCLEOTIDE SEQUENCE [LARGE SCALE GENOMIC DNA]</scope>
    <source>
        <strain evidence="4 5">NRRL 12052</strain>
    </source>
</reference>
<evidence type="ECO:0000313" key="5">
    <source>
        <dbReference type="Proteomes" id="UP000054537"/>
    </source>
</evidence>
<feature type="signal peptide" evidence="2">
    <location>
        <begin position="1"/>
        <end position="19"/>
    </location>
</feature>
<accession>A0A0A6UKX0</accession>
<dbReference type="InterPro" id="IPR058407">
    <property type="entry name" value="DUF8094"/>
</dbReference>
<dbReference type="AlphaFoldDB" id="A0A0A6UKX0"/>
<feature type="domain" description="DUF8094" evidence="3">
    <location>
        <begin position="48"/>
        <end position="331"/>
    </location>
</feature>
<evidence type="ECO:0000256" key="1">
    <source>
        <dbReference type="SAM" id="MobiDB-lite"/>
    </source>
</evidence>
<feature type="chain" id="PRO_5039683998" description="DUF8094 domain-containing protein" evidence="2">
    <location>
        <begin position="20"/>
        <end position="334"/>
    </location>
</feature>
<dbReference type="PROSITE" id="PS51257">
    <property type="entry name" value="PROKAR_LIPOPROTEIN"/>
    <property type="match status" value="1"/>
</dbReference>
<evidence type="ECO:0000256" key="2">
    <source>
        <dbReference type="SAM" id="SignalP"/>
    </source>
</evidence>
<keyword evidence="2" id="KW-0732">Signal</keyword>
<dbReference type="Proteomes" id="UP000054537">
    <property type="component" value="Unassembled WGS sequence"/>
</dbReference>